<comment type="caution">
    <text evidence="1">The sequence shown here is derived from an EMBL/GenBank/DDBJ whole genome shotgun (WGS) entry which is preliminary data.</text>
</comment>
<reference evidence="1 2" key="1">
    <citation type="journal article" date="2021" name="Hortic Res">
        <title>High-quality reference genome and annotation aids understanding of berry development for evergreen blueberry (Vaccinium darrowii).</title>
        <authorList>
            <person name="Yu J."/>
            <person name="Hulse-Kemp A.M."/>
            <person name="Babiker E."/>
            <person name="Staton M."/>
        </authorList>
    </citation>
    <scope>NUCLEOTIDE SEQUENCE [LARGE SCALE GENOMIC DNA]</scope>
    <source>
        <strain evidence="2">cv. NJ 8807/NJ 8810</strain>
        <tissue evidence="1">Young leaf</tissue>
    </source>
</reference>
<name>A0ACB7YTX9_9ERIC</name>
<sequence>MAHREILVSDQFDFLSRNGMIRREEGTRENEIIKTRLLKGMGFFGNDTTVVAIHKNTNSSPTGQARLERFSIFSAAVTEKCGGNANIEHAWYGASKGEICEIISQGFIRIRQPEEDGYGSGVYLSPLGFAINGALLSEADENGLRHLLLCRVILGKMEEICAGSKQYQPSSEHFDSGVDNLSAPRRHIIWSAYMNSHILPNYVVSFRAPNLRGPETIQTNVLLATSTCMDIPTLMSKLLRFLPRSSTVLIEKCHSELQENKISQAQLIQKIRQLAGDKLLTALVNLINVNKSEEGMRGKKMTEKVEDSGESKC</sequence>
<dbReference type="EMBL" id="CM037153">
    <property type="protein sequence ID" value="KAH7856649.1"/>
    <property type="molecule type" value="Genomic_DNA"/>
</dbReference>
<evidence type="ECO:0000313" key="2">
    <source>
        <dbReference type="Proteomes" id="UP000828048"/>
    </source>
</evidence>
<accession>A0ACB7YTX9</accession>
<evidence type="ECO:0000313" key="1">
    <source>
        <dbReference type="EMBL" id="KAH7856649.1"/>
    </source>
</evidence>
<gene>
    <name evidence="1" type="ORF">Vadar_003903</name>
</gene>
<protein>
    <submittedName>
        <fullName evidence="1">Uncharacterized protein</fullName>
    </submittedName>
</protein>
<proteinExistence type="predicted"/>
<organism evidence="1 2">
    <name type="scientific">Vaccinium darrowii</name>
    <dbReference type="NCBI Taxonomy" id="229202"/>
    <lineage>
        <taxon>Eukaryota</taxon>
        <taxon>Viridiplantae</taxon>
        <taxon>Streptophyta</taxon>
        <taxon>Embryophyta</taxon>
        <taxon>Tracheophyta</taxon>
        <taxon>Spermatophyta</taxon>
        <taxon>Magnoliopsida</taxon>
        <taxon>eudicotyledons</taxon>
        <taxon>Gunneridae</taxon>
        <taxon>Pentapetalae</taxon>
        <taxon>asterids</taxon>
        <taxon>Ericales</taxon>
        <taxon>Ericaceae</taxon>
        <taxon>Vaccinioideae</taxon>
        <taxon>Vaccinieae</taxon>
        <taxon>Vaccinium</taxon>
    </lineage>
</organism>
<dbReference type="Proteomes" id="UP000828048">
    <property type="component" value="Chromosome 3"/>
</dbReference>
<keyword evidence="2" id="KW-1185">Reference proteome</keyword>